<dbReference type="CDD" id="cd04730">
    <property type="entry name" value="NPD_like"/>
    <property type="match status" value="1"/>
</dbReference>
<dbReference type="Gene3D" id="3.20.20.70">
    <property type="entry name" value="Aldolase class I"/>
    <property type="match status" value="1"/>
</dbReference>
<keyword evidence="1" id="KW-0285">Flavoprotein</keyword>
<keyword evidence="4" id="KW-0503">Monooxygenase</keyword>
<evidence type="ECO:0000256" key="2">
    <source>
        <dbReference type="ARBA" id="ARBA00022643"/>
    </source>
</evidence>
<keyword evidence="5" id="KW-1185">Reference proteome</keyword>
<proteinExistence type="predicted"/>
<gene>
    <name evidence="4" type="ORF">FAK_17940</name>
</gene>
<dbReference type="RefSeq" id="WP_338606422.1">
    <property type="nucleotide sequence ID" value="NZ_AP028679.1"/>
</dbReference>
<dbReference type="PANTHER" id="PTHR32332:SF20">
    <property type="entry name" value="2-NITROPROPANE DIOXYGENASE-LIKE PROTEIN"/>
    <property type="match status" value="1"/>
</dbReference>
<dbReference type="KEGG" id="dmp:FAK_17940"/>
<evidence type="ECO:0000313" key="5">
    <source>
        <dbReference type="Proteomes" id="UP001366166"/>
    </source>
</evidence>
<keyword evidence="3" id="KW-0560">Oxidoreductase</keyword>
<dbReference type="SUPFAM" id="SSF51412">
    <property type="entry name" value="Inosine monophosphate dehydrogenase (IMPDH)"/>
    <property type="match status" value="1"/>
</dbReference>
<dbReference type="AlphaFoldDB" id="A0AAU9EYH0"/>
<accession>A0AAU9EYH0</accession>
<dbReference type="InterPro" id="IPR013785">
    <property type="entry name" value="Aldolase_TIM"/>
</dbReference>
<dbReference type="Pfam" id="PF03060">
    <property type="entry name" value="NMO"/>
    <property type="match status" value="2"/>
</dbReference>
<keyword evidence="2" id="KW-0288">FMN</keyword>
<name>A0AAU9EYH0_9BACT</name>
<protein>
    <submittedName>
        <fullName evidence="4">Nitronate monooxygenase</fullName>
    </submittedName>
</protein>
<dbReference type="GO" id="GO:0018580">
    <property type="term" value="F:nitronate monooxygenase activity"/>
    <property type="evidence" value="ECO:0007669"/>
    <property type="project" value="InterPro"/>
</dbReference>
<dbReference type="EMBL" id="AP028679">
    <property type="protein sequence ID" value="BEQ14728.1"/>
    <property type="molecule type" value="Genomic_DNA"/>
</dbReference>
<dbReference type="PANTHER" id="PTHR32332">
    <property type="entry name" value="2-NITROPROPANE DIOXYGENASE"/>
    <property type="match status" value="1"/>
</dbReference>
<reference evidence="5" key="1">
    <citation type="journal article" date="2023" name="Arch. Microbiol.">
        <title>Desulfoferula mesophilus gen. nov. sp. nov., a mesophilic sulfate-reducing bacterium isolated from a brackish lake sediment.</title>
        <authorList>
            <person name="Watanabe T."/>
            <person name="Yabe T."/>
            <person name="Tsuji J.M."/>
            <person name="Fukui M."/>
        </authorList>
    </citation>
    <scope>NUCLEOTIDE SEQUENCE [LARGE SCALE GENOMIC DNA]</scope>
    <source>
        <strain evidence="5">12FAK</strain>
    </source>
</reference>
<evidence type="ECO:0000313" key="4">
    <source>
        <dbReference type="EMBL" id="BEQ14728.1"/>
    </source>
</evidence>
<dbReference type="Proteomes" id="UP001366166">
    <property type="component" value="Chromosome"/>
</dbReference>
<evidence type="ECO:0000256" key="3">
    <source>
        <dbReference type="ARBA" id="ARBA00023002"/>
    </source>
</evidence>
<dbReference type="InterPro" id="IPR004136">
    <property type="entry name" value="NMO"/>
</dbReference>
<sequence>MFETRITKMLGIKYPIQCGTMMYLSNAEFVATAANAGLLACLASAMYPDKQSLKEEIAKLHDLTDQPFGVNVSLFPGHSAVKVDEALDILADEEVKVLETAGRSPEPHRAFIKQAGFTHIHKCARLRDAIKAQTLGVDIVTVVGTECGGHPSMDEVSTMVLAPQVTEALDVPVIVGGGFCDGRTLVAGLALGADAVLMGTRFLNVAECPAHPYIKKRLIEAASDQTMIIQKSIGSGVRVLANDWAGQVLLMEQSGASLEKLMPYISGQRTKNAWLTGDPDAIITCGQVVGSIKTNPTMAELVGHIMQEASSVMRKLNQL</sequence>
<evidence type="ECO:0000256" key="1">
    <source>
        <dbReference type="ARBA" id="ARBA00022630"/>
    </source>
</evidence>
<organism evidence="4 5">
    <name type="scientific">Desulfoferula mesophila</name>
    <dbReference type="NCBI Taxonomy" id="3058419"/>
    <lineage>
        <taxon>Bacteria</taxon>
        <taxon>Pseudomonadati</taxon>
        <taxon>Thermodesulfobacteriota</taxon>
        <taxon>Desulfarculia</taxon>
        <taxon>Desulfarculales</taxon>
        <taxon>Desulfarculaceae</taxon>
        <taxon>Desulfoferula</taxon>
    </lineage>
</organism>